<dbReference type="Proteomes" id="UP001482620">
    <property type="component" value="Unassembled WGS sequence"/>
</dbReference>
<keyword evidence="2" id="KW-1185">Reference proteome</keyword>
<protein>
    <submittedName>
        <fullName evidence="1">Uncharacterized protein</fullName>
    </submittedName>
</protein>
<sequence>MVLTDVIPDVAQQSLSVVTTRKQLQKHTGEEEYRDKTLILCQNEILYRKTAEGYAQVSGKIDTPQSHVRSYSFSFVLRLEEIRKCNPNKTEFQKSCNVLVLGILPN</sequence>
<dbReference type="EMBL" id="JAHRIQ010014985">
    <property type="protein sequence ID" value="MEQ2226354.1"/>
    <property type="molecule type" value="Genomic_DNA"/>
</dbReference>
<proteinExistence type="predicted"/>
<evidence type="ECO:0000313" key="2">
    <source>
        <dbReference type="Proteomes" id="UP001482620"/>
    </source>
</evidence>
<organism evidence="1 2">
    <name type="scientific">Ilyodon furcidens</name>
    <name type="common">goldbreast splitfin</name>
    <dbReference type="NCBI Taxonomy" id="33524"/>
    <lineage>
        <taxon>Eukaryota</taxon>
        <taxon>Metazoa</taxon>
        <taxon>Chordata</taxon>
        <taxon>Craniata</taxon>
        <taxon>Vertebrata</taxon>
        <taxon>Euteleostomi</taxon>
        <taxon>Actinopterygii</taxon>
        <taxon>Neopterygii</taxon>
        <taxon>Teleostei</taxon>
        <taxon>Neoteleostei</taxon>
        <taxon>Acanthomorphata</taxon>
        <taxon>Ovalentaria</taxon>
        <taxon>Atherinomorphae</taxon>
        <taxon>Cyprinodontiformes</taxon>
        <taxon>Goodeidae</taxon>
        <taxon>Ilyodon</taxon>
    </lineage>
</organism>
<reference evidence="1 2" key="1">
    <citation type="submission" date="2021-06" db="EMBL/GenBank/DDBJ databases">
        <authorList>
            <person name="Palmer J.M."/>
        </authorList>
    </citation>
    <scope>NUCLEOTIDE SEQUENCE [LARGE SCALE GENOMIC DNA]</scope>
    <source>
        <strain evidence="2">if_2019</strain>
        <tissue evidence="1">Muscle</tissue>
    </source>
</reference>
<gene>
    <name evidence="1" type="ORF">ILYODFUR_026639</name>
</gene>
<evidence type="ECO:0000313" key="1">
    <source>
        <dbReference type="EMBL" id="MEQ2226354.1"/>
    </source>
</evidence>
<name>A0ABV0T0N1_9TELE</name>
<comment type="caution">
    <text evidence="1">The sequence shown here is derived from an EMBL/GenBank/DDBJ whole genome shotgun (WGS) entry which is preliminary data.</text>
</comment>
<accession>A0ABV0T0N1</accession>